<dbReference type="SUPFAM" id="SSF53335">
    <property type="entry name" value="S-adenosyl-L-methionine-dependent methyltransferases"/>
    <property type="match status" value="1"/>
</dbReference>
<comment type="caution">
    <text evidence="2">The sequence shown here is derived from an EMBL/GenBank/DDBJ whole genome shotgun (WGS) entry which is preliminary data.</text>
</comment>
<dbReference type="RefSeq" id="WP_110841337.1">
    <property type="nucleotide sequence ID" value="NZ_QJVJ01000007.1"/>
</dbReference>
<organism evidence="2 3">
    <name type="scientific">Paenibacillus flagellatus</name>
    <dbReference type="NCBI Taxonomy" id="2211139"/>
    <lineage>
        <taxon>Bacteria</taxon>
        <taxon>Bacillati</taxon>
        <taxon>Bacillota</taxon>
        <taxon>Bacilli</taxon>
        <taxon>Bacillales</taxon>
        <taxon>Paenibacillaceae</taxon>
        <taxon>Paenibacillus</taxon>
    </lineage>
</organism>
<accession>A0A2V5K2P6</accession>
<dbReference type="Pfam" id="PF08242">
    <property type="entry name" value="Methyltransf_12"/>
    <property type="match status" value="1"/>
</dbReference>
<dbReference type="Gene3D" id="3.40.50.150">
    <property type="entry name" value="Vaccinia Virus protein VP39"/>
    <property type="match status" value="1"/>
</dbReference>
<dbReference type="Proteomes" id="UP000247476">
    <property type="component" value="Unassembled WGS sequence"/>
</dbReference>
<evidence type="ECO:0000259" key="1">
    <source>
        <dbReference type="Pfam" id="PF08242"/>
    </source>
</evidence>
<dbReference type="OrthoDB" id="9767869at2"/>
<dbReference type="InterPro" id="IPR013217">
    <property type="entry name" value="Methyltransf_12"/>
</dbReference>
<dbReference type="EMBL" id="QJVJ01000007">
    <property type="protein sequence ID" value="PYI53565.1"/>
    <property type="molecule type" value="Genomic_DNA"/>
</dbReference>
<sequence length="201" mass="22688">MSAFNYRSYWESHYASGGTSGAGSYGLPAEFKASTINAFLAERDVETVIEFGCGDGNQLGYMNYKRYLGFDISEEALRRCRERFGGDPSKTFHSYDPRTFVNGGAYKADLVVCLDVLYHITDEDDFRKTLDDVFGCAEKYVILYTTWKKAPSNNVTIIHRDLLDYLRAYPDFVLERIVPQPHGHLSVADFLILARSAPTSS</sequence>
<feature type="domain" description="Methyltransferase type 12" evidence="1">
    <location>
        <begin position="49"/>
        <end position="134"/>
    </location>
</feature>
<protein>
    <recommendedName>
        <fullName evidence="1">Methyltransferase type 12 domain-containing protein</fullName>
    </recommendedName>
</protein>
<evidence type="ECO:0000313" key="3">
    <source>
        <dbReference type="Proteomes" id="UP000247476"/>
    </source>
</evidence>
<dbReference type="InterPro" id="IPR029063">
    <property type="entry name" value="SAM-dependent_MTases_sf"/>
</dbReference>
<dbReference type="AlphaFoldDB" id="A0A2V5K2P6"/>
<gene>
    <name evidence="2" type="ORF">DLM86_17550</name>
</gene>
<keyword evidence="3" id="KW-1185">Reference proteome</keyword>
<evidence type="ECO:0000313" key="2">
    <source>
        <dbReference type="EMBL" id="PYI53565.1"/>
    </source>
</evidence>
<name>A0A2V5K2P6_9BACL</name>
<proteinExistence type="predicted"/>
<reference evidence="2 3" key="1">
    <citation type="submission" date="2018-05" db="EMBL/GenBank/DDBJ databases">
        <title>Paenibacillus flagellatus sp. nov., isolated from selenium mineral soil.</title>
        <authorList>
            <person name="Dai X."/>
        </authorList>
    </citation>
    <scope>NUCLEOTIDE SEQUENCE [LARGE SCALE GENOMIC DNA]</scope>
    <source>
        <strain evidence="2 3">DXL2</strain>
    </source>
</reference>